<comment type="similarity">
    <text evidence="1">Belongs to the N(4)/N(6)-methyltransferase family. N(4) subfamily.</text>
</comment>
<dbReference type="InterPro" id="IPR001091">
    <property type="entry name" value="RM_Methyltransferase"/>
</dbReference>
<dbReference type="PRINTS" id="PR00508">
    <property type="entry name" value="S21N4MTFRASE"/>
</dbReference>
<evidence type="ECO:0000256" key="2">
    <source>
        <dbReference type="ARBA" id="ARBA00012185"/>
    </source>
</evidence>
<evidence type="ECO:0000256" key="3">
    <source>
        <dbReference type="ARBA" id="ARBA00022603"/>
    </source>
</evidence>
<keyword evidence="7" id="KW-0238">DNA-binding</keyword>
<reference evidence="10" key="1">
    <citation type="journal article" date="2014" name="Front. Microbiol.">
        <title>High frequency of phylogenetically diverse reductive dehalogenase-homologous genes in deep subseafloor sedimentary metagenomes.</title>
        <authorList>
            <person name="Kawai M."/>
            <person name="Futagami T."/>
            <person name="Toyoda A."/>
            <person name="Takaki Y."/>
            <person name="Nishi S."/>
            <person name="Hori S."/>
            <person name="Arai W."/>
            <person name="Tsubouchi T."/>
            <person name="Morono Y."/>
            <person name="Uchiyama I."/>
            <person name="Ito T."/>
            <person name="Fujiyama A."/>
            <person name="Inagaki F."/>
            <person name="Takami H."/>
        </authorList>
    </citation>
    <scope>NUCLEOTIDE SEQUENCE</scope>
    <source>
        <strain evidence="10">Expedition CK06-06</strain>
    </source>
</reference>
<evidence type="ECO:0000256" key="4">
    <source>
        <dbReference type="ARBA" id="ARBA00022679"/>
    </source>
</evidence>
<dbReference type="AlphaFoldDB" id="X1BRY0"/>
<proteinExistence type="inferred from homology"/>
<dbReference type="InterPro" id="IPR029063">
    <property type="entry name" value="SAM-dependent_MTases_sf"/>
</dbReference>
<dbReference type="EMBL" id="BART01010010">
    <property type="protein sequence ID" value="GAG83912.1"/>
    <property type="molecule type" value="Genomic_DNA"/>
</dbReference>
<dbReference type="GO" id="GO:0032259">
    <property type="term" value="P:methylation"/>
    <property type="evidence" value="ECO:0007669"/>
    <property type="project" value="UniProtKB-KW"/>
</dbReference>
<dbReference type="PROSITE" id="PS00093">
    <property type="entry name" value="N4_MTASE"/>
    <property type="match status" value="1"/>
</dbReference>
<evidence type="ECO:0000256" key="5">
    <source>
        <dbReference type="ARBA" id="ARBA00022691"/>
    </source>
</evidence>
<dbReference type="SUPFAM" id="SSF53335">
    <property type="entry name" value="S-adenosyl-L-methionine-dependent methyltransferases"/>
    <property type="match status" value="1"/>
</dbReference>
<dbReference type="GO" id="GO:0009307">
    <property type="term" value="P:DNA restriction-modification system"/>
    <property type="evidence" value="ECO:0007669"/>
    <property type="project" value="UniProtKB-KW"/>
</dbReference>
<keyword evidence="3" id="KW-0489">Methyltransferase</keyword>
<dbReference type="EC" id="2.1.1.113" evidence="2"/>
<comment type="catalytic activity">
    <reaction evidence="8">
        <text>a 2'-deoxycytidine in DNA + S-adenosyl-L-methionine = an N(4)-methyl-2'-deoxycytidine in DNA + S-adenosyl-L-homocysteine + H(+)</text>
        <dbReference type="Rhea" id="RHEA:16857"/>
        <dbReference type="Rhea" id="RHEA-COMP:11369"/>
        <dbReference type="Rhea" id="RHEA-COMP:13674"/>
        <dbReference type="ChEBI" id="CHEBI:15378"/>
        <dbReference type="ChEBI" id="CHEBI:57856"/>
        <dbReference type="ChEBI" id="CHEBI:59789"/>
        <dbReference type="ChEBI" id="CHEBI:85452"/>
        <dbReference type="ChEBI" id="CHEBI:137933"/>
        <dbReference type="EC" id="2.1.1.113"/>
    </reaction>
</comment>
<comment type="caution">
    <text evidence="10">The sequence shown here is derived from an EMBL/GenBank/DDBJ whole genome shotgun (WGS) entry which is preliminary data.</text>
</comment>
<evidence type="ECO:0000259" key="9">
    <source>
        <dbReference type="Pfam" id="PF01555"/>
    </source>
</evidence>
<evidence type="ECO:0000256" key="8">
    <source>
        <dbReference type="ARBA" id="ARBA00049120"/>
    </source>
</evidence>
<dbReference type="InterPro" id="IPR002941">
    <property type="entry name" value="DNA_methylase_N4/N6"/>
</dbReference>
<sequence length="201" mass="23363">MDDEKWINKIHQGDVLDVLKQMPDELIDMAITSPPYYNLRNYGDIDGQIGLETHPQEFIDKLVEVFHELKRVLKPTGSFFLNIGDTFFGGNVGVGMPEGWESLSTINIKKKYKSDKFDEVIKKRNKLRSNWLQPKQLLMIPYRLAAKMQDDGWILRNIICWEKSNPMPSSVKDRFNTSYEPIFSLLIFRLCVSLIFSVSIE</sequence>
<dbReference type="GO" id="GO:0008170">
    <property type="term" value="F:N-methyltransferase activity"/>
    <property type="evidence" value="ECO:0007669"/>
    <property type="project" value="InterPro"/>
</dbReference>
<dbReference type="Pfam" id="PF01555">
    <property type="entry name" value="N6_N4_Mtase"/>
    <property type="match status" value="1"/>
</dbReference>
<evidence type="ECO:0000313" key="10">
    <source>
        <dbReference type="EMBL" id="GAG83912.1"/>
    </source>
</evidence>
<evidence type="ECO:0000256" key="7">
    <source>
        <dbReference type="ARBA" id="ARBA00023125"/>
    </source>
</evidence>
<gene>
    <name evidence="10" type="ORF">S01H4_21974</name>
</gene>
<keyword evidence="5" id="KW-0949">S-adenosyl-L-methionine</keyword>
<name>X1BRY0_9ZZZZ</name>
<dbReference type="GO" id="GO:0003677">
    <property type="term" value="F:DNA binding"/>
    <property type="evidence" value="ECO:0007669"/>
    <property type="project" value="UniProtKB-KW"/>
</dbReference>
<dbReference type="Gene3D" id="3.40.50.150">
    <property type="entry name" value="Vaccinia Virus protein VP39"/>
    <property type="match status" value="1"/>
</dbReference>
<keyword evidence="4" id="KW-0808">Transferase</keyword>
<accession>X1BRY0</accession>
<evidence type="ECO:0000256" key="6">
    <source>
        <dbReference type="ARBA" id="ARBA00022747"/>
    </source>
</evidence>
<evidence type="ECO:0000256" key="1">
    <source>
        <dbReference type="ARBA" id="ARBA00010203"/>
    </source>
</evidence>
<dbReference type="GO" id="GO:0015667">
    <property type="term" value="F:site-specific DNA-methyltransferase (cytosine-N4-specific) activity"/>
    <property type="evidence" value="ECO:0007669"/>
    <property type="project" value="UniProtKB-EC"/>
</dbReference>
<keyword evidence="6" id="KW-0680">Restriction system</keyword>
<protein>
    <recommendedName>
        <fullName evidence="2">site-specific DNA-methyltransferase (cytosine-N(4)-specific)</fullName>
        <ecNumber evidence="2">2.1.1.113</ecNumber>
    </recommendedName>
</protein>
<dbReference type="InterPro" id="IPR017985">
    <property type="entry name" value="MeTrfase_CN4_CS"/>
</dbReference>
<feature type="domain" description="DNA methylase N-4/N-6" evidence="9">
    <location>
        <begin position="27"/>
        <end position="183"/>
    </location>
</feature>
<organism evidence="10">
    <name type="scientific">marine sediment metagenome</name>
    <dbReference type="NCBI Taxonomy" id="412755"/>
    <lineage>
        <taxon>unclassified sequences</taxon>
        <taxon>metagenomes</taxon>
        <taxon>ecological metagenomes</taxon>
    </lineage>
</organism>